<evidence type="ECO:0000313" key="2">
    <source>
        <dbReference type="Proteomes" id="UP000002640"/>
    </source>
</evidence>
<keyword evidence="2" id="KW-1185">Reference proteome</keyword>
<organism evidence="1 2">
    <name type="scientific">Phytophthora sojae (strain P6497)</name>
    <name type="common">Soybean stem and root rot agent</name>
    <name type="synonym">Phytophthora megasperma f. sp. glycines</name>
    <dbReference type="NCBI Taxonomy" id="1094619"/>
    <lineage>
        <taxon>Eukaryota</taxon>
        <taxon>Sar</taxon>
        <taxon>Stramenopiles</taxon>
        <taxon>Oomycota</taxon>
        <taxon>Peronosporomycetes</taxon>
        <taxon>Peronosporales</taxon>
        <taxon>Peronosporaceae</taxon>
        <taxon>Phytophthora</taxon>
    </lineage>
</organism>
<reference evidence="1 2" key="1">
    <citation type="journal article" date="2006" name="Science">
        <title>Phytophthora genome sequences uncover evolutionary origins and mechanisms of pathogenesis.</title>
        <authorList>
            <person name="Tyler B.M."/>
            <person name="Tripathy S."/>
            <person name="Zhang X."/>
            <person name="Dehal P."/>
            <person name="Jiang R.H."/>
            <person name="Aerts A."/>
            <person name="Arredondo F.D."/>
            <person name="Baxter L."/>
            <person name="Bensasson D."/>
            <person name="Beynon J.L."/>
            <person name="Chapman J."/>
            <person name="Damasceno C.M."/>
            <person name="Dorrance A.E."/>
            <person name="Dou D."/>
            <person name="Dickerman A.W."/>
            <person name="Dubchak I.L."/>
            <person name="Garbelotto M."/>
            <person name="Gijzen M."/>
            <person name="Gordon S.G."/>
            <person name="Govers F."/>
            <person name="Grunwald N.J."/>
            <person name="Huang W."/>
            <person name="Ivors K.L."/>
            <person name="Jones R.W."/>
            <person name="Kamoun S."/>
            <person name="Krampis K."/>
            <person name="Lamour K.H."/>
            <person name="Lee M.K."/>
            <person name="McDonald W.H."/>
            <person name="Medina M."/>
            <person name="Meijer H.J."/>
            <person name="Nordberg E.K."/>
            <person name="Maclean D.J."/>
            <person name="Ospina-Giraldo M.D."/>
            <person name="Morris P.F."/>
            <person name="Phuntumart V."/>
            <person name="Putnam N.H."/>
            <person name="Rash S."/>
            <person name="Rose J.K."/>
            <person name="Sakihama Y."/>
            <person name="Salamov A.A."/>
            <person name="Savidor A."/>
            <person name="Scheuring C.F."/>
            <person name="Smith B.M."/>
            <person name="Sobral B.W."/>
            <person name="Terry A."/>
            <person name="Torto-Alalibo T.A."/>
            <person name="Win J."/>
            <person name="Xu Z."/>
            <person name="Zhang H."/>
            <person name="Grigoriev I.V."/>
            <person name="Rokhsar D.S."/>
            <person name="Boore J.L."/>
        </authorList>
    </citation>
    <scope>NUCLEOTIDE SEQUENCE [LARGE SCALE GENOMIC DNA]</scope>
    <source>
        <strain evidence="1 2">P6497</strain>
    </source>
</reference>
<evidence type="ECO:0000313" key="1">
    <source>
        <dbReference type="EMBL" id="EGZ13905.1"/>
    </source>
</evidence>
<dbReference type="RefSeq" id="XP_009531334.1">
    <property type="nucleotide sequence ID" value="XM_009533039.1"/>
</dbReference>
<dbReference type="KEGG" id="psoj:PHYSODRAFT_335611"/>
<dbReference type="InParanoid" id="G4ZQV7"/>
<dbReference type="AlphaFoldDB" id="G4ZQV7"/>
<protein>
    <submittedName>
        <fullName evidence="1">Uncharacterized protein</fullName>
    </submittedName>
</protein>
<dbReference type="EMBL" id="JH159156">
    <property type="protein sequence ID" value="EGZ13905.1"/>
    <property type="molecule type" value="Genomic_DNA"/>
</dbReference>
<gene>
    <name evidence="1" type="ORF">PHYSODRAFT_335611</name>
</gene>
<name>G4ZQV7_PHYSP</name>
<dbReference type="GeneID" id="20647054"/>
<proteinExistence type="predicted"/>
<accession>G4ZQV7</accession>
<dbReference type="Proteomes" id="UP000002640">
    <property type="component" value="Unassembled WGS sequence"/>
</dbReference>
<sequence>MADATGISAAPTIQSVEGLDRWLVYESYGWCFPLYGEPTHDAKGKYNRAYVVGRVDFPRASDLSIIKGLFDMKIGEVGSYWDAAQQIEYKYAKIKLRDVFAYYTDDDGKLRVPRWNCFKFAVDEYLESKQGQD</sequence>